<feature type="transmembrane region" description="Helical" evidence="2">
    <location>
        <begin position="193"/>
        <end position="213"/>
    </location>
</feature>
<reference evidence="4" key="1">
    <citation type="submission" date="2023-10" db="EMBL/GenBank/DDBJ databases">
        <title>Chromosome-level genome of the transformable northern wattle, Acacia crassicarpa.</title>
        <authorList>
            <person name="Massaro I."/>
            <person name="Sinha N.R."/>
            <person name="Poethig S."/>
            <person name="Leichty A.R."/>
        </authorList>
    </citation>
    <scope>NUCLEOTIDE SEQUENCE</scope>
    <source>
        <strain evidence="4">Acra3RX</strain>
        <tissue evidence="4">Leaf</tissue>
    </source>
</reference>
<gene>
    <name evidence="4" type="ORF">QN277_000724</name>
</gene>
<dbReference type="GO" id="GO:0005886">
    <property type="term" value="C:plasma membrane"/>
    <property type="evidence" value="ECO:0007669"/>
    <property type="project" value="UniProtKB-SubCell"/>
</dbReference>
<dbReference type="EMBL" id="JAWXYG010000001">
    <property type="protein sequence ID" value="KAK4283813.1"/>
    <property type="molecule type" value="Genomic_DNA"/>
</dbReference>
<dbReference type="AlphaFoldDB" id="A0AAE1N5S7"/>
<name>A0AAE1N5S7_9FABA</name>
<evidence type="ECO:0000313" key="5">
    <source>
        <dbReference type="Proteomes" id="UP001293593"/>
    </source>
</evidence>
<comment type="subcellular location">
    <subcellularLocation>
        <location evidence="1">Cell membrane</location>
        <topology evidence="1">Peripheral membrane protein</topology>
        <orientation evidence="1">Cytoplasmic side</orientation>
    </subcellularLocation>
</comment>
<dbReference type="InterPro" id="IPR002110">
    <property type="entry name" value="Ankyrin_rpt"/>
</dbReference>
<feature type="transmembrane region" description="Helical" evidence="2">
    <location>
        <begin position="233"/>
        <end position="256"/>
    </location>
</feature>
<dbReference type="SUPFAM" id="SSF48403">
    <property type="entry name" value="Ankyrin repeat"/>
    <property type="match status" value="1"/>
</dbReference>
<comment type="caution">
    <text evidence="4">The sequence shown here is derived from an EMBL/GenBank/DDBJ whole genome shotgun (WGS) entry which is preliminary data.</text>
</comment>
<dbReference type="Gene3D" id="1.25.40.20">
    <property type="entry name" value="Ankyrin repeat-containing domain"/>
    <property type="match status" value="1"/>
</dbReference>
<accession>A0AAE1N5S7</accession>
<keyword evidence="2" id="KW-0472">Membrane</keyword>
<dbReference type="InterPro" id="IPR026961">
    <property type="entry name" value="PGG_dom"/>
</dbReference>
<dbReference type="Proteomes" id="UP001293593">
    <property type="component" value="Unassembled WGS sequence"/>
</dbReference>
<evidence type="ECO:0000259" key="3">
    <source>
        <dbReference type="Pfam" id="PF13962"/>
    </source>
</evidence>
<feature type="transmembrane region" description="Helical" evidence="2">
    <location>
        <begin position="268"/>
        <end position="287"/>
    </location>
</feature>
<dbReference type="PANTHER" id="PTHR24177">
    <property type="entry name" value="CASKIN"/>
    <property type="match status" value="1"/>
</dbReference>
<keyword evidence="5" id="KW-1185">Reference proteome</keyword>
<organism evidence="4 5">
    <name type="scientific">Acacia crassicarpa</name>
    <name type="common">northern wattle</name>
    <dbReference type="NCBI Taxonomy" id="499986"/>
    <lineage>
        <taxon>Eukaryota</taxon>
        <taxon>Viridiplantae</taxon>
        <taxon>Streptophyta</taxon>
        <taxon>Embryophyta</taxon>
        <taxon>Tracheophyta</taxon>
        <taxon>Spermatophyta</taxon>
        <taxon>Magnoliopsida</taxon>
        <taxon>eudicotyledons</taxon>
        <taxon>Gunneridae</taxon>
        <taxon>Pentapetalae</taxon>
        <taxon>rosids</taxon>
        <taxon>fabids</taxon>
        <taxon>Fabales</taxon>
        <taxon>Fabaceae</taxon>
        <taxon>Caesalpinioideae</taxon>
        <taxon>mimosoid clade</taxon>
        <taxon>Acacieae</taxon>
        <taxon>Acacia</taxon>
    </lineage>
</organism>
<evidence type="ECO:0000256" key="1">
    <source>
        <dbReference type="ARBA" id="ARBA00004413"/>
    </source>
</evidence>
<keyword evidence="2" id="KW-0812">Transmembrane</keyword>
<dbReference type="Pfam" id="PF12796">
    <property type="entry name" value="Ank_2"/>
    <property type="match status" value="1"/>
</dbReference>
<feature type="domain" description="PGG" evidence="3">
    <location>
        <begin position="138"/>
        <end position="252"/>
    </location>
</feature>
<evidence type="ECO:0000256" key="2">
    <source>
        <dbReference type="SAM" id="Phobius"/>
    </source>
</evidence>
<dbReference type="PANTHER" id="PTHR24177:SF365">
    <property type="entry name" value="ANKYRIN REPEAT-CONTAINING PROTEIN NPR4-LIKE ISOFORM X1"/>
    <property type="match status" value="1"/>
</dbReference>
<dbReference type="InterPro" id="IPR036770">
    <property type="entry name" value="Ankyrin_rpt-contain_sf"/>
</dbReference>
<protein>
    <recommendedName>
        <fullName evidence="3">PGG domain-containing protein</fullName>
    </recommendedName>
</protein>
<dbReference type="SMART" id="SM00248">
    <property type="entry name" value="ANK"/>
    <property type="match status" value="2"/>
</dbReference>
<dbReference type="Pfam" id="PF13962">
    <property type="entry name" value="PGG"/>
    <property type="match status" value="1"/>
</dbReference>
<sequence>MAKPPSVTVTIDTPLMIAVKNGVIEMVEKILELLPSTIKDVNGEGKNILLLAVEYRHTNVLRFLSKRKWQNESVFRHTDNQENNALHLAAVPGEIQWFEFVKRTMPHAGLLGRFNSNMETPEEKFRKSYKEHMKKEIQWVVDTSKACSIVSTLVVSVAYGTRTGVPGGYEGGNGYAVLRNNPSEFRTFRDSSFAALFLSLFSTICFLSIVVASSRSHSAHHHSWRNIASKFNYGVYFMFASIVCLWISFCAADFFMLQDHTHKLNKALPTYIFLSMSLFLMVVLQLHTFLHPIWSYFWSISPRVSLSTLYEYYLP</sequence>
<evidence type="ECO:0000313" key="4">
    <source>
        <dbReference type="EMBL" id="KAK4283813.1"/>
    </source>
</evidence>
<keyword evidence="2" id="KW-1133">Transmembrane helix</keyword>
<proteinExistence type="predicted"/>